<dbReference type="Proteomes" id="UP000198561">
    <property type="component" value="Unassembled WGS sequence"/>
</dbReference>
<feature type="transmembrane region" description="Helical" evidence="1">
    <location>
        <begin position="13"/>
        <end position="30"/>
    </location>
</feature>
<keyword evidence="1" id="KW-1133">Transmembrane helix</keyword>
<keyword evidence="1" id="KW-0472">Membrane</keyword>
<evidence type="ECO:0000313" key="3">
    <source>
        <dbReference type="Proteomes" id="UP000198561"/>
    </source>
</evidence>
<gene>
    <name evidence="2" type="ORF">SAMN05421593_1393</name>
</gene>
<dbReference type="EMBL" id="FNWQ01000001">
    <property type="protein sequence ID" value="SEH30506.1"/>
    <property type="molecule type" value="Genomic_DNA"/>
</dbReference>
<protein>
    <submittedName>
        <fullName evidence="2">Uncharacterized protein</fullName>
    </submittedName>
</protein>
<dbReference type="AlphaFoldDB" id="A0A1H6H510"/>
<reference evidence="2 3" key="1">
    <citation type="submission" date="2016-10" db="EMBL/GenBank/DDBJ databases">
        <authorList>
            <person name="de Groot N.N."/>
        </authorList>
    </citation>
    <scope>NUCLEOTIDE SEQUENCE [LARGE SCALE GENOMIC DNA]</scope>
    <source>
        <strain evidence="2 3">DSM 23031</strain>
    </source>
</reference>
<feature type="transmembrane region" description="Helical" evidence="1">
    <location>
        <begin position="51"/>
        <end position="71"/>
    </location>
</feature>
<organism evidence="2 3">
    <name type="scientific">Chryseobacterium culicis</name>
    <dbReference type="NCBI Taxonomy" id="680127"/>
    <lineage>
        <taxon>Bacteria</taxon>
        <taxon>Pseudomonadati</taxon>
        <taxon>Bacteroidota</taxon>
        <taxon>Flavobacteriia</taxon>
        <taxon>Flavobacteriales</taxon>
        <taxon>Weeksellaceae</taxon>
        <taxon>Chryseobacterium group</taxon>
        <taxon>Chryseobacterium</taxon>
    </lineage>
</organism>
<dbReference type="STRING" id="680127.SAMN05421593_1393"/>
<name>A0A1H6H510_CHRCI</name>
<keyword evidence="1" id="KW-0812">Transmembrane</keyword>
<proteinExistence type="predicted"/>
<accession>A0A1H6H510</accession>
<sequence length="85" mass="10061">MVNHVLFDFISDFSIKIIYIKLCFYVNYNLQLFFMKKNMMSLFVYNVKFSFLKLLVLGEIILSASVILLSGKNALISKIFWYFPL</sequence>
<evidence type="ECO:0000313" key="2">
    <source>
        <dbReference type="EMBL" id="SEH30506.1"/>
    </source>
</evidence>
<evidence type="ECO:0000256" key="1">
    <source>
        <dbReference type="SAM" id="Phobius"/>
    </source>
</evidence>